<dbReference type="Gene3D" id="3.20.20.140">
    <property type="entry name" value="Metal-dependent hydrolases"/>
    <property type="match status" value="1"/>
</dbReference>
<comment type="caution">
    <text evidence="15">The sequence shown here is derived from an EMBL/GenBank/DDBJ whole genome shotgun (WGS) entry which is preliminary data.</text>
</comment>
<feature type="binding site" evidence="11">
    <location>
        <begin position="482"/>
        <end position="489"/>
    </location>
    <ligand>
        <name>ATP</name>
        <dbReference type="ChEBI" id="CHEBI:30616"/>
    </ligand>
</feature>
<evidence type="ECO:0000256" key="10">
    <source>
        <dbReference type="ARBA" id="ARBA00048988"/>
    </source>
</evidence>
<dbReference type="GO" id="GO:0000725">
    <property type="term" value="P:recombinational repair"/>
    <property type="evidence" value="ECO:0007669"/>
    <property type="project" value="TreeGrafter"/>
</dbReference>
<dbReference type="PROSITE" id="PS51217">
    <property type="entry name" value="UVRD_HELICASE_CTER"/>
    <property type="match status" value="1"/>
</dbReference>
<dbReference type="Gene3D" id="1.10.10.160">
    <property type="match status" value="1"/>
</dbReference>
<evidence type="ECO:0000256" key="5">
    <source>
        <dbReference type="ARBA" id="ARBA00022840"/>
    </source>
</evidence>
<dbReference type="SUPFAM" id="SSF89550">
    <property type="entry name" value="PHP domain-like"/>
    <property type="match status" value="1"/>
</dbReference>
<dbReference type="InterPro" id="IPR014016">
    <property type="entry name" value="UvrD-like_ATP-bd"/>
</dbReference>
<dbReference type="Gene3D" id="3.40.50.300">
    <property type="entry name" value="P-loop containing nucleotide triphosphate hydrolases"/>
    <property type="match status" value="2"/>
</dbReference>
<evidence type="ECO:0000256" key="8">
    <source>
        <dbReference type="ARBA" id="ARBA00034617"/>
    </source>
</evidence>
<keyword evidence="5 11" id="KW-0067">ATP-binding</keyword>
<feature type="region of interest" description="Disordered" evidence="12">
    <location>
        <begin position="436"/>
        <end position="456"/>
    </location>
</feature>
<dbReference type="CDD" id="cd18807">
    <property type="entry name" value="SF1_C_UvrD"/>
    <property type="match status" value="1"/>
</dbReference>
<evidence type="ECO:0000256" key="9">
    <source>
        <dbReference type="ARBA" id="ARBA00034808"/>
    </source>
</evidence>
<keyword evidence="3 11" id="KW-0378">Hydrolase</keyword>
<dbReference type="Proteomes" id="UP000611762">
    <property type="component" value="Unassembled WGS sequence"/>
</dbReference>
<gene>
    <name evidence="15" type="ORF">H8698_07985</name>
</gene>
<organism evidence="15 16">
    <name type="scientific">Congzhengia minquanensis</name>
    <dbReference type="NCBI Taxonomy" id="2763657"/>
    <lineage>
        <taxon>Bacteria</taxon>
        <taxon>Bacillati</taxon>
        <taxon>Bacillota</taxon>
        <taxon>Clostridia</taxon>
        <taxon>Eubacteriales</taxon>
        <taxon>Oscillospiraceae</taxon>
        <taxon>Congzhengia</taxon>
    </lineage>
</organism>
<evidence type="ECO:0000256" key="6">
    <source>
        <dbReference type="ARBA" id="ARBA00023125"/>
    </source>
</evidence>
<name>A0A926DMX8_9FIRM</name>
<evidence type="ECO:0000256" key="2">
    <source>
        <dbReference type="ARBA" id="ARBA00022741"/>
    </source>
</evidence>
<evidence type="ECO:0000256" key="3">
    <source>
        <dbReference type="ARBA" id="ARBA00022801"/>
    </source>
</evidence>
<dbReference type="GO" id="GO:0043138">
    <property type="term" value="F:3'-5' DNA helicase activity"/>
    <property type="evidence" value="ECO:0007669"/>
    <property type="project" value="UniProtKB-EC"/>
</dbReference>
<evidence type="ECO:0000256" key="1">
    <source>
        <dbReference type="ARBA" id="ARBA00009922"/>
    </source>
</evidence>
<evidence type="ECO:0000259" key="14">
    <source>
        <dbReference type="PROSITE" id="PS51217"/>
    </source>
</evidence>
<keyword evidence="7" id="KW-0413">Isomerase</keyword>
<dbReference type="InterPro" id="IPR027417">
    <property type="entry name" value="P-loop_NTPase"/>
</dbReference>
<dbReference type="InterPro" id="IPR014017">
    <property type="entry name" value="DNA_helicase_UvrD-like_C"/>
</dbReference>
<keyword evidence="16" id="KW-1185">Reference proteome</keyword>
<comment type="catalytic activity">
    <reaction evidence="10">
        <text>ATP + H2O = ADP + phosphate + H(+)</text>
        <dbReference type="Rhea" id="RHEA:13065"/>
        <dbReference type="ChEBI" id="CHEBI:15377"/>
        <dbReference type="ChEBI" id="CHEBI:15378"/>
        <dbReference type="ChEBI" id="CHEBI:30616"/>
        <dbReference type="ChEBI" id="CHEBI:43474"/>
        <dbReference type="ChEBI" id="CHEBI:456216"/>
        <dbReference type="EC" id="5.6.2.4"/>
    </reaction>
</comment>
<reference evidence="15" key="1">
    <citation type="submission" date="2020-08" db="EMBL/GenBank/DDBJ databases">
        <title>Genome public.</title>
        <authorList>
            <person name="Liu C."/>
            <person name="Sun Q."/>
        </authorList>
    </citation>
    <scope>NUCLEOTIDE SEQUENCE</scope>
    <source>
        <strain evidence="15">H8</strain>
    </source>
</reference>
<feature type="domain" description="UvrD-like helicase ATP-binding" evidence="13">
    <location>
        <begin position="461"/>
        <end position="719"/>
    </location>
</feature>
<keyword evidence="6" id="KW-0238">DNA-binding</keyword>
<dbReference type="SUPFAM" id="SSF52540">
    <property type="entry name" value="P-loop containing nucleoside triphosphate hydrolases"/>
    <property type="match status" value="1"/>
</dbReference>
<evidence type="ECO:0000313" key="16">
    <source>
        <dbReference type="Proteomes" id="UP000611762"/>
    </source>
</evidence>
<evidence type="ECO:0000256" key="7">
    <source>
        <dbReference type="ARBA" id="ARBA00023235"/>
    </source>
</evidence>
<sequence length="1073" mass="117963">MIIADLHIHSKYSRATSRDCTPEQLDFWARRKGIGLLGTGDFTHAAWRGELKEKLISAEDGLFRLKKEYCADPDNFSEDNAPRFVLSGEISSIYKKNGRVRKVHNVILLPGFEAADLLSAKLALIGNIHSDGRPILGLDSRDLLELTLDVCPEAIFIPAHIWTPHFSLFGAFSGFDTIEECFEDLTPHIHALETGLSADPVMCRRLSALDRYTLVSNSDAHSPAKLGREANLLDIDRSYTGLYNAIQTREGFLGTVEFFPEEGKYHLDGHRNCNLCLTPDETLKYGGKCPVCGKKITIGVLNRVTQLADRPEDFVLPDMLPFESLVPLPEVIGASLSLSAASKKTAKLYEEMLQKIGPEFYILRQAPIEEIRAVGGVCVAEGIRRLRAGEVKRTPGFDGEYGKIRLLEDSEISLFSGQTMLTELSLLPDAAEIAKKKNPAPPAQSVQESSDTEAKQMKANDALNAEQEEAAASGAPVVLVSAGPGTGKTKTLVSRIVHLISQGVKPQEITAVTFTNKAAGEMRQRLEKQIGKRAAKQMTIGTFHAVCLGLLTDLGLSPAIIDRETALDLAKEAILEENAKIGPVDLLQEVSKRKNGVTAEGQLSDELFYAYCAQLEKNRVVDLDDLLLMVLKKWDAGEFLPKQKRRFAHLSVDEFQDINPVQYRLVQAWSQNAKGLFVIGDTDQAIYGFRGSDAKCFDRLREDFPDRKEITLMQNYRCAPKILNAAVSVITEGGKKERALAANRTGGAGVKLHAATSPLAEGIFVAKQINQMVGGIEMLDTDSAKQLDDAHRVRGFSDIAVLYRTHRQARILEKCFRQESIPYTVAGREDFLQDGCVRGILAFLRFLTEPENQNALAQALKLLFDCSAPVAKRCLAELEKKEVRGAENILAILKEEQTPLCSFALLAEKLLSLFSTESPSNFITHLAENLGKDTDENVKKLIHTAVMYDGISAFLQSVVLGEERDIQRASGTAYSSDAVTLSTLHGSKGLEFPVVFLCGVNDGTIPLEAASGAADIAEERRLFYVGMTRAMDELILSSFGKPSAFLADIPENFTEKAEQNTPAKPIGRQMSLF</sequence>
<dbReference type="EMBL" id="JACRSU010000003">
    <property type="protein sequence ID" value="MBC8540913.1"/>
    <property type="molecule type" value="Genomic_DNA"/>
</dbReference>
<dbReference type="Pfam" id="PF00580">
    <property type="entry name" value="UvrD-helicase"/>
    <property type="match status" value="1"/>
</dbReference>
<dbReference type="InterPro" id="IPR000212">
    <property type="entry name" value="DNA_helicase_UvrD/REP"/>
</dbReference>
<evidence type="ECO:0000313" key="15">
    <source>
        <dbReference type="EMBL" id="MBC8540913.1"/>
    </source>
</evidence>
<evidence type="ECO:0000256" key="11">
    <source>
        <dbReference type="PROSITE-ProRule" id="PRU00560"/>
    </source>
</evidence>
<accession>A0A926DMX8</accession>
<comment type="similarity">
    <text evidence="1">Belongs to the helicase family. UvrD subfamily.</text>
</comment>
<dbReference type="InterPro" id="IPR013986">
    <property type="entry name" value="DExx_box_DNA_helicase_dom_sf"/>
</dbReference>
<dbReference type="GO" id="GO:0016787">
    <property type="term" value="F:hydrolase activity"/>
    <property type="evidence" value="ECO:0007669"/>
    <property type="project" value="UniProtKB-UniRule"/>
</dbReference>
<dbReference type="Gene3D" id="1.10.486.10">
    <property type="entry name" value="PCRA, domain 4"/>
    <property type="match status" value="1"/>
</dbReference>
<protein>
    <recommendedName>
        <fullName evidence="9">DNA 3'-5' helicase</fullName>
        <ecNumber evidence="9">5.6.2.4</ecNumber>
    </recommendedName>
</protein>
<evidence type="ECO:0000256" key="12">
    <source>
        <dbReference type="SAM" id="MobiDB-lite"/>
    </source>
</evidence>
<evidence type="ECO:0000256" key="4">
    <source>
        <dbReference type="ARBA" id="ARBA00022806"/>
    </source>
</evidence>
<dbReference type="InterPro" id="IPR016195">
    <property type="entry name" value="Pol/histidinol_Pase-like"/>
</dbReference>
<comment type="catalytic activity">
    <reaction evidence="8">
        <text>Couples ATP hydrolysis with the unwinding of duplex DNA by translocating in the 3'-5' direction.</text>
        <dbReference type="EC" id="5.6.2.4"/>
    </reaction>
</comment>
<dbReference type="RefSeq" id="WP_249312539.1">
    <property type="nucleotide sequence ID" value="NZ_JACRSU010000003.1"/>
</dbReference>
<dbReference type="PANTHER" id="PTHR11070">
    <property type="entry name" value="UVRD / RECB / PCRA DNA HELICASE FAMILY MEMBER"/>
    <property type="match status" value="1"/>
</dbReference>
<feature type="domain" description="UvrD-like helicase C-terminal" evidence="14">
    <location>
        <begin position="720"/>
        <end position="989"/>
    </location>
</feature>
<dbReference type="EC" id="5.6.2.4" evidence="9"/>
<dbReference type="GO" id="GO:0003677">
    <property type="term" value="F:DNA binding"/>
    <property type="evidence" value="ECO:0007669"/>
    <property type="project" value="UniProtKB-KW"/>
</dbReference>
<dbReference type="GO" id="GO:0005524">
    <property type="term" value="F:ATP binding"/>
    <property type="evidence" value="ECO:0007669"/>
    <property type="project" value="UniProtKB-UniRule"/>
</dbReference>
<keyword evidence="2 11" id="KW-0547">Nucleotide-binding</keyword>
<evidence type="ECO:0000259" key="13">
    <source>
        <dbReference type="PROSITE" id="PS51198"/>
    </source>
</evidence>
<dbReference type="CDD" id="cd17932">
    <property type="entry name" value="DEXQc_UvrD"/>
    <property type="match status" value="1"/>
</dbReference>
<dbReference type="CDD" id="cd19067">
    <property type="entry name" value="PfuEndoQ-like"/>
    <property type="match status" value="1"/>
</dbReference>
<dbReference type="PANTHER" id="PTHR11070:SF2">
    <property type="entry name" value="ATP-DEPENDENT DNA HELICASE SRS2"/>
    <property type="match status" value="1"/>
</dbReference>
<dbReference type="PROSITE" id="PS51198">
    <property type="entry name" value="UVRD_HELICASE_ATP_BIND"/>
    <property type="match status" value="1"/>
</dbReference>
<proteinExistence type="inferred from homology"/>
<dbReference type="Pfam" id="PF13361">
    <property type="entry name" value="UvrD_C"/>
    <property type="match status" value="1"/>
</dbReference>
<keyword evidence="4 11" id="KW-0347">Helicase</keyword>
<dbReference type="AlphaFoldDB" id="A0A926DMX8"/>